<sequence length="208" mass="22717">MTDDDKRARRLIAKAATIRRNYENKAVGIGGDSAEMNIPFGRARTKRLHAQMNAGAKMAEAIRMESEAARLLGKPDPHHVPARAAIEIAKDKMSEAMNLESHALLIEQANLGYGADLYVQTARMRRRAYALRAEASGITGEPIGADPVPFYESDAWMADRLDREADCHDGVGNTGLAASKRAAAAELRLNAKPPLRAKDGTETHVLFR</sequence>
<comment type="caution">
    <text evidence="1">The sequence shown here is derived from an EMBL/GenBank/DDBJ whole genome shotgun (WGS) entry which is preliminary data.</text>
</comment>
<name>A0A099GNU7_9RHOB</name>
<reference evidence="1 2" key="2">
    <citation type="submission" date="2014-10" db="EMBL/GenBank/DDBJ databases">
        <title>Paracoccus sanguinis sp. nov., isolated from clinical specimens of New York State patients.</title>
        <authorList>
            <person name="Mingle L.A."/>
            <person name="Cole J.A."/>
            <person name="Lapierre P."/>
            <person name="Musser K.A."/>
        </authorList>
    </citation>
    <scope>NUCLEOTIDE SEQUENCE [LARGE SCALE GENOMIC DNA]</scope>
    <source>
        <strain evidence="1 2">5503</strain>
    </source>
</reference>
<accession>A0A099GNU7</accession>
<dbReference type="AlphaFoldDB" id="A0A099GNU7"/>
<reference evidence="1 2" key="1">
    <citation type="submission" date="2014-09" db="EMBL/GenBank/DDBJ databases">
        <authorList>
            <person name="McGinnis J.M."/>
            <person name="Wolfgang W.J."/>
        </authorList>
    </citation>
    <scope>NUCLEOTIDE SEQUENCE [LARGE SCALE GENOMIC DNA]</scope>
    <source>
        <strain evidence="1 2">5503</strain>
    </source>
</reference>
<evidence type="ECO:0000313" key="2">
    <source>
        <dbReference type="Proteomes" id="UP000029858"/>
    </source>
</evidence>
<dbReference type="EMBL" id="JRKQ01000001">
    <property type="protein sequence ID" value="KGJ23753.1"/>
    <property type="molecule type" value="Genomic_DNA"/>
</dbReference>
<gene>
    <name evidence="1" type="ORF">IX56_00300</name>
</gene>
<protein>
    <submittedName>
        <fullName evidence="1">Uncharacterized protein</fullName>
    </submittedName>
</protein>
<organism evidence="1 2">
    <name type="scientific">Paracoccus sanguinis</name>
    <dbReference type="NCBI Taxonomy" id="1545044"/>
    <lineage>
        <taxon>Bacteria</taxon>
        <taxon>Pseudomonadati</taxon>
        <taxon>Pseudomonadota</taxon>
        <taxon>Alphaproteobacteria</taxon>
        <taxon>Rhodobacterales</taxon>
        <taxon>Paracoccaceae</taxon>
        <taxon>Paracoccus</taxon>
    </lineage>
</organism>
<proteinExistence type="predicted"/>
<evidence type="ECO:0000313" key="1">
    <source>
        <dbReference type="EMBL" id="KGJ23753.1"/>
    </source>
</evidence>
<dbReference type="Proteomes" id="UP000029858">
    <property type="component" value="Unassembled WGS sequence"/>
</dbReference>
<dbReference type="RefSeq" id="WP_036706285.1">
    <property type="nucleotide sequence ID" value="NZ_JRKQ01000001.1"/>
</dbReference>